<sequence>MGRRDAGLCAMNRYLRQVGLFPQGEGDQKRLLDVHVLVVGAGGLGATVLPALVGAGCGRITVVDHDRVDEGNLHRQTLFRMEDIGRLKVSCVAERLEGLNPDCRIIPVARRLEPASARCLLPGISVVVDAADSVAVTYMLSDLCLEAGVPLVSASVLGQSGYVGGFCGGAPGYRAVFPDIPASFPTCSEAGVLGPAVAALGAIQAQMTLSILLEMQPSPLGQLISLDLEHWRSSSFRFDDAPVAEEGGPFILGLEEITEADLVFDLRERDETGPLSVEWAVRGPIEHPEMLDMKAGRTVFICASGLRAWRAAKRFSGQSGTVAFIATTGR</sequence>
<dbReference type="Gene3D" id="3.40.50.720">
    <property type="entry name" value="NAD(P)-binding Rossmann-like Domain"/>
    <property type="match status" value="1"/>
</dbReference>
<dbReference type="PANTHER" id="PTHR10953:SF102">
    <property type="entry name" value="ADENYLYLTRANSFERASE AND SULFURTRANSFERASE MOCS3"/>
    <property type="match status" value="1"/>
</dbReference>
<name>A0ABR9Y8P6_9PROT</name>
<evidence type="ECO:0000313" key="2">
    <source>
        <dbReference type="EMBL" id="MBF0860312.1"/>
    </source>
</evidence>
<dbReference type="CDD" id="cd00757">
    <property type="entry name" value="ThiF_MoeB_HesA_family"/>
    <property type="match status" value="1"/>
</dbReference>
<comment type="caution">
    <text evidence="2">The sequence shown here is derived from an EMBL/GenBank/DDBJ whole genome shotgun (WGS) entry which is preliminary data.</text>
</comment>
<dbReference type="Proteomes" id="UP000623107">
    <property type="component" value="Unassembled WGS sequence"/>
</dbReference>
<dbReference type="InterPro" id="IPR045886">
    <property type="entry name" value="ThiF/MoeB/HesA"/>
</dbReference>
<reference evidence="2 3" key="2">
    <citation type="submission" date="2020-11" db="EMBL/GenBank/DDBJ databases">
        <title>Description of novel Gluconobacter species.</title>
        <authorList>
            <person name="Cleenwerck I."/>
            <person name="Cnockaert M."/>
            <person name="Borremans W."/>
            <person name="Wieme A.D."/>
            <person name="De Vuyst L."/>
            <person name="Vandamme P."/>
        </authorList>
    </citation>
    <scope>NUCLEOTIDE SEQUENCE [LARGE SCALE GENOMIC DNA]</scope>
    <source>
        <strain evidence="2 3">LMG 31484</strain>
    </source>
</reference>
<dbReference type="InterPro" id="IPR000594">
    <property type="entry name" value="ThiF_NAD_FAD-bd"/>
</dbReference>
<proteinExistence type="predicted"/>
<dbReference type="Pfam" id="PF00899">
    <property type="entry name" value="ThiF"/>
    <property type="match status" value="1"/>
</dbReference>
<protein>
    <submittedName>
        <fullName evidence="2">HesA/MoeB/ThiF family protein</fullName>
    </submittedName>
</protein>
<dbReference type="EMBL" id="JABCQG010000031">
    <property type="protein sequence ID" value="MBF0860312.1"/>
    <property type="molecule type" value="Genomic_DNA"/>
</dbReference>
<feature type="domain" description="THIF-type NAD/FAD binding fold" evidence="1">
    <location>
        <begin position="14"/>
        <end position="237"/>
    </location>
</feature>
<organism evidence="2 3">
    <name type="scientific">Gluconobacter vitians</name>
    <dbReference type="NCBI Taxonomy" id="2728102"/>
    <lineage>
        <taxon>Bacteria</taxon>
        <taxon>Pseudomonadati</taxon>
        <taxon>Pseudomonadota</taxon>
        <taxon>Alphaproteobacteria</taxon>
        <taxon>Acetobacterales</taxon>
        <taxon>Acetobacteraceae</taxon>
        <taxon>Gluconobacter</taxon>
    </lineage>
</organism>
<evidence type="ECO:0000313" key="3">
    <source>
        <dbReference type="Proteomes" id="UP000623107"/>
    </source>
</evidence>
<dbReference type="PANTHER" id="PTHR10953">
    <property type="entry name" value="UBIQUITIN-ACTIVATING ENZYME E1"/>
    <property type="match status" value="1"/>
</dbReference>
<reference evidence="3" key="1">
    <citation type="submission" date="2020-04" db="EMBL/GenBank/DDBJ databases">
        <title>Description of novel Gluconacetobacter.</title>
        <authorList>
            <person name="Sombolestani A."/>
        </authorList>
    </citation>
    <scope>NUCLEOTIDE SEQUENCE [LARGE SCALE GENOMIC DNA]</scope>
    <source>
        <strain evidence="3">LMG 31484</strain>
    </source>
</reference>
<evidence type="ECO:0000259" key="1">
    <source>
        <dbReference type="Pfam" id="PF00899"/>
    </source>
</evidence>
<keyword evidence="3" id="KW-1185">Reference proteome</keyword>
<accession>A0ABR9Y8P6</accession>
<dbReference type="InterPro" id="IPR035985">
    <property type="entry name" value="Ubiquitin-activating_enz"/>
</dbReference>
<dbReference type="SUPFAM" id="SSF69572">
    <property type="entry name" value="Activating enzymes of the ubiquitin-like proteins"/>
    <property type="match status" value="1"/>
</dbReference>
<gene>
    <name evidence="2" type="ORF">HKD24_14050</name>
</gene>